<dbReference type="Gene3D" id="3.30.1230.10">
    <property type="entry name" value="YlxR-like"/>
    <property type="match status" value="1"/>
</dbReference>
<reference evidence="2 3" key="1">
    <citation type="submission" date="2023-07" db="EMBL/GenBank/DDBJ databases">
        <title>Genomic Encyclopedia of Type Strains, Phase IV (KMG-IV): sequencing the most valuable type-strain genomes for metagenomic binning, comparative biology and taxonomic classification.</title>
        <authorList>
            <person name="Goeker M."/>
        </authorList>
    </citation>
    <scope>NUCLEOTIDE SEQUENCE [LARGE SCALE GENOMIC DNA]</scope>
    <source>
        <strain evidence="2 3">DSM 18695</strain>
    </source>
</reference>
<sequence length="221" mass="24009">MSKKPDVHDPKTLAEVSRQRRDLVSGEVMEESKLVRFVIGPDLQVVPDLARKLPGRGMWVAADRASIETAAKKGLFARAAKAKVIAAPDLADQVERLLIRRLLDGLGLARRASALISGFAKVSAAIHNGKAAWLVEASDGAEDGRRKLLGICRNVDKPPRLIGVFTAEELGLALGGENVIHTAFLAGRTADRWTSDVERLTGFRPLLPEGWREEPAGKRVK</sequence>
<name>A0ABU0IT79_9CAUL</name>
<dbReference type="InterPro" id="IPR035931">
    <property type="entry name" value="YlxR-like_sf"/>
</dbReference>
<dbReference type="Proteomes" id="UP001228905">
    <property type="component" value="Unassembled WGS sequence"/>
</dbReference>
<dbReference type="InterPro" id="IPR007393">
    <property type="entry name" value="YlxR_dom"/>
</dbReference>
<evidence type="ECO:0000313" key="2">
    <source>
        <dbReference type="EMBL" id="MDQ0465213.1"/>
    </source>
</evidence>
<dbReference type="InterPro" id="IPR037465">
    <property type="entry name" value="YlxR"/>
</dbReference>
<dbReference type="CDD" id="cd00279">
    <property type="entry name" value="YlxR"/>
    <property type="match status" value="1"/>
</dbReference>
<accession>A0ABU0IT79</accession>
<dbReference type="InterPro" id="IPR029064">
    <property type="entry name" value="Ribosomal_eL30-like_sf"/>
</dbReference>
<evidence type="ECO:0000313" key="3">
    <source>
        <dbReference type="Proteomes" id="UP001228905"/>
    </source>
</evidence>
<protein>
    <submittedName>
        <fullName evidence="2">RNA-binding protein YlxR (DUF448 family)</fullName>
    </submittedName>
</protein>
<dbReference type="EMBL" id="JAUSVS010000006">
    <property type="protein sequence ID" value="MDQ0465213.1"/>
    <property type="molecule type" value="Genomic_DNA"/>
</dbReference>
<gene>
    <name evidence="2" type="ORF">QO010_003000</name>
</gene>
<dbReference type="PANTHER" id="PTHR34215:SF1">
    <property type="entry name" value="YLXR DOMAIN-CONTAINING PROTEIN"/>
    <property type="match status" value="1"/>
</dbReference>
<dbReference type="PANTHER" id="PTHR34215">
    <property type="entry name" value="BLL0784 PROTEIN"/>
    <property type="match status" value="1"/>
</dbReference>
<dbReference type="SUPFAM" id="SSF64376">
    <property type="entry name" value="YlxR-like"/>
    <property type="match status" value="1"/>
</dbReference>
<keyword evidence="3" id="KW-1185">Reference proteome</keyword>
<organism evidence="2 3">
    <name type="scientific">Caulobacter ginsengisoli</name>
    <dbReference type="NCBI Taxonomy" id="400775"/>
    <lineage>
        <taxon>Bacteria</taxon>
        <taxon>Pseudomonadati</taxon>
        <taxon>Pseudomonadota</taxon>
        <taxon>Alphaproteobacteria</taxon>
        <taxon>Caulobacterales</taxon>
        <taxon>Caulobacteraceae</taxon>
        <taxon>Caulobacter</taxon>
    </lineage>
</organism>
<proteinExistence type="predicted"/>
<feature type="domain" description="YlxR" evidence="1">
    <location>
        <begin position="20"/>
        <end position="95"/>
    </location>
</feature>
<dbReference type="RefSeq" id="WP_307350432.1">
    <property type="nucleotide sequence ID" value="NZ_JAUSVS010000006.1"/>
</dbReference>
<evidence type="ECO:0000259" key="1">
    <source>
        <dbReference type="Pfam" id="PF04296"/>
    </source>
</evidence>
<dbReference type="Gene3D" id="3.30.1330.30">
    <property type="match status" value="1"/>
</dbReference>
<dbReference type="NCBIfam" id="NF006622">
    <property type="entry name" value="PRK09190.1"/>
    <property type="match status" value="1"/>
</dbReference>
<dbReference type="SUPFAM" id="SSF55315">
    <property type="entry name" value="L30e-like"/>
    <property type="match status" value="1"/>
</dbReference>
<dbReference type="Pfam" id="PF04296">
    <property type="entry name" value="YlxR"/>
    <property type="match status" value="1"/>
</dbReference>
<comment type="caution">
    <text evidence="2">The sequence shown here is derived from an EMBL/GenBank/DDBJ whole genome shotgun (WGS) entry which is preliminary data.</text>
</comment>